<dbReference type="AlphaFoldDB" id="A0AAW2VSN5"/>
<accession>A0AAW2VSN5</accession>
<reference evidence="2" key="2">
    <citation type="journal article" date="2024" name="Plant">
        <title>Genomic evolution and insights into agronomic trait innovations of Sesamum species.</title>
        <authorList>
            <person name="Miao H."/>
            <person name="Wang L."/>
            <person name="Qu L."/>
            <person name="Liu H."/>
            <person name="Sun Y."/>
            <person name="Le M."/>
            <person name="Wang Q."/>
            <person name="Wei S."/>
            <person name="Zheng Y."/>
            <person name="Lin W."/>
            <person name="Duan Y."/>
            <person name="Cao H."/>
            <person name="Xiong S."/>
            <person name="Wang X."/>
            <person name="Wei L."/>
            <person name="Li C."/>
            <person name="Ma Q."/>
            <person name="Ju M."/>
            <person name="Zhao R."/>
            <person name="Li G."/>
            <person name="Mu C."/>
            <person name="Tian Q."/>
            <person name="Mei H."/>
            <person name="Zhang T."/>
            <person name="Gao T."/>
            <person name="Zhang H."/>
        </authorList>
    </citation>
    <scope>NUCLEOTIDE SEQUENCE</scope>
    <source>
        <strain evidence="2">G02</strain>
    </source>
</reference>
<dbReference type="PANTHER" id="PTHR31973">
    <property type="entry name" value="POLYPROTEIN, PUTATIVE-RELATED"/>
    <property type="match status" value="1"/>
</dbReference>
<feature type="domain" description="Transposase MuDR plant" evidence="1">
    <location>
        <begin position="3"/>
        <end position="60"/>
    </location>
</feature>
<sequence>MIFENVDKFRNVLRDYVVQKGFVMIRLKNERTRVTYKCAADGCSWRIHVSPLSHEVTFAIKSLKDKHTCVRVKIVKEANSSWMSKRLLQVLRKNPNMEVRDMNYINMASIHLICSCTEPERKLLSRLVEAMGSHTPGTSLC</sequence>
<evidence type="ECO:0000313" key="2">
    <source>
        <dbReference type="EMBL" id="KAL0431102.1"/>
    </source>
</evidence>
<dbReference type="InterPro" id="IPR004332">
    <property type="entry name" value="Transposase_MuDR"/>
</dbReference>
<proteinExistence type="predicted"/>
<reference evidence="2" key="1">
    <citation type="submission" date="2020-06" db="EMBL/GenBank/DDBJ databases">
        <authorList>
            <person name="Li T."/>
            <person name="Hu X."/>
            <person name="Zhang T."/>
            <person name="Song X."/>
            <person name="Zhang H."/>
            <person name="Dai N."/>
            <person name="Sheng W."/>
            <person name="Hou X."/>
            <person name="Wei L."/>
        </authorList>
    </citation>
    <scope>NUCLEOTIDE SEQUENCE</scope>
    <source>
        <strain evidence="2">G02</strain>
        <tissue evidence="2">Leaf</tissue>
    </source>
</reference>
<dbReference type="PANTHER" id="PTHR31973:SF187">
    <property type="entry name" value="MUTATOR TRANSPOSASE MUDRA PROTEIN"/>
    <property type="match status" value="1"/>
</dbReference>
<dbReference type="EMBL" id="JACGWJ010000003">
    <property type="protein sequence ID" value="KAL0431102.1"/>
    <property type="molecule type" value="Genomic_DNA"/>
</dbReference>
<dbReference type="Pfam" id="PF03108">
    <property type="entry name" value="DBD_Tnp_Mut"/>
    <property type="match status" value="1"/>
</dbReference>
<organism evidence="2">
    <name type="scientific">Sesamum radiatum</name>
    <name type="common">Black benniseed</name>
    <dbReference type="NCBI Taxonomy" id="300843"/>
    <lineage>
        <taxon>Eukaryota</taxon>
        <taxon>Viridiplantae</taxon>
        <taxon>Streptophyta</taxon>
        <taxon>Embryophyta</taxon>
        <taxon>Tracheophyta</taxon>
        <taxon>Spermatophyta</taxon>
        <taxon>Magnoliopsida</taxon>
        <taxon>eudicotyledons</taxon>
        <taxon>Gunneridae</taxon>
        <taxon>Pentapetalae</taxon>
        <taxon>asterids</taxon>
        <taxon>lamiids</taxon>
        <taxon>Lamiales</taxon>
        <taxon>Pedaliaceae</taxon>
        <taxon>Sesamum</taxon>
    </lineage>
</organism>
<protein>
    <recommendedName>
        <fullName evidence="1">Transposase MuDR plant domain-containing protein</fullName>
    </recommendedName>
</protein>
<comment type="caution">
    <text evidence="2">The sequence shown here is derived from an EMBL/GenBank/DDBJ whole genome shotgun (WGS) entry which is preliminary data.</text>
</comment>
<evidence type="ECO:0000259" key="1">
    <source>
        <dbReference type="Pfam" id="PF03108"/>
    </source>
</evidence>
<name>A0AAW2VSN5_SESRA</name>
<gene>
    <name evidence="2" type="ORF">Sradi_0736200</name>
</gene>